<name>A0ABS3TEI2_9BACT</name>
<gene>
    <name evidence="2" type="ORF">J4D97_15485</name>
</gene>
<keyword evidence="3" id="KW-1185">Reference proteome</keyword>
<dbReference type="Proteomes" id="UP000670527">
    <property type="component" value="Unassembled WGS sequence"/>
</dbReference>
<evidence type="ECO:0000313" key="2">
    <source>
        <dbReference type="EMBL" id="MBO3272062.1"/>
    </source>
</evidence>
<accession>A0ABS3TEI2</accession>
<dbReference type="InterPro" id="IPR032710">
    <property type="entry name" value="NTF2-like_dom_sf"/>
</dbReference>
<reference evidence="2 3" key="1">
    <citation type="submission" date="2021-03" db="EMBL/GenBank/DDBJ databases">
        <authorList>
            <person name="Kim M.K."/>
        </authorList>
    </citation>
    <scope>NUCLEOTIDE SEQUENCE [LARGE SCALE GENOMIC DNA]</scope>
    <source>
        <strain evidence="2 3">BT507</strain>
    </source>
</reference>
<feature type="chain" id="PRO_5045599230" description="Nuclear transport factor 2 family protein" evidence="1">
    <location>
        <begin position="20"/>
        <end position="161"/>
    </location>
</feature>
<evidence type="ECO:0008006" key="4">
    <source>
        <dbReference type="Google" id="ProtNLM"/>
    </source>
</evidence>
<dbReference type="Gene3D" id="3.10.450.50">
    <property type="match status" value="1"/>
</dbReference>
<protein>
    <recommendedName>
        <fullName evidence="4">Nuclear transport factor 2 family protein</fullName>
    </recommendedName>
</protein>
<comment type="caution">
    <text evidence="2">The sequence shown here is derived from an EMBL/GenBank/DDBJ whole genome shotgun (WGS) entry which is preliminary data.</text>
</comment>
<dbReference type="EMBL" id="JAGETX010000009">
    <property type="protein sequence ID" value="MBO3272062.1"/>
    <property type="molecule type" value="Genomic_DNA"/>
</dbReference>
<evidence type="ECO:0000256" key="1">
    <source>
        <dbReference type="SAM" id="SignalP"/>
    </source>
</evidence>
<evidence type="ECO:0000313" key="3">
    <source>
        <dbReference type="Proteomes" id="UP000670527"/>
    </source>
</evidence>
<keyword evidence="1" id="KW-0732">Signal</keyword>
<sequence length="161" mass="17884">MSFSSPFLLATALMLPVLARPLPATPAGEPRRASLIEADVRQTLLSYHHARQVGDSAAAIAAFTPSARIVDQTERPVHSRYVYLTGCRGWCRPAPPLQNYQVSILPDSARALAVETYCLSEPVSRAARRRQRRCYTAISVLLCQRGQWLISSRTLSWQAPH</sequence>
<organism evidence="2 3">
    <name type="scientific">Hymenobacter defluvii</name>
    <dbReference type="NCBI Taxonomy" id="2054411"/>
    <lineage>
        <taxon>Bacteria</taxon>
        <taxon>Pseudomonadati</taxon>
        <taxon>Bacteroidota</taxon>
        <taxon>Cytophagia</taxon>
        <taxon>Cytophagales</taxon>
        <taxon>Hymenobacteraceae</taxon>
        <taxon>Hymenobacter</taxon>
    </lineage>
</organism>
<dbReference type="RefSeq" id="WP_208308337.1">
    <property type="nucleotide sequence ID" value="NZ_JAGETX010000009.1"/>
</dbReference>
<dbReference type="SUPFAM" id="SSF54427">
    <property type="entry name" value="NTF2-like"/>
    <property type="match status" value="1"/>
</dbReference>
<feature type="signal peptide" evidence="1">
    <location>
        <begin position="1"/>
        <end position="19"/>
    </location>
</feature>
<proteinExistence type="predicted"/>